<evidence type="ECO:0000313" key="2">
    <source>
        <dbReference type="Proteomes" id="UP001374535"/>
    </source>
</evidence>
<protein>
    <submittedName>
        <fullName evidence="1">Uncharacterized protein</fullName>
    </submittedName>
</protein>
<evidence type="ECO:0000313" key="1">
    <source>
        <dbReference type="EMBL" id="WVZ00824.1"/>
    </source>
</evidence>
<accession>A0AAQ3N0W3</accession>
<dbReference type="Proteomes" id="UP001374535">
    <property type="component" value="Chromosome 8"/>
</dbReference>
<keyword evidence="2" id="KW-1185">Reference proteome</keyword>
<dbReference type="AlphaFoldDB" id="A0AAQ3N0W3"/>
<sequence length="101" mass="11778">MIRSIHNFFSLVDITKQPCLGNKQKSQVCLCQFPQSIRRTTYSPFKHEFFLLLEFQNSLLDCVLDDKPHNSYRFVLPYSVNSVLSLALHGRVPPRVHKEDV</sequence>
<reference evidence="1 2" key="1">
    <citation type="journal article" date="2023" name="Life. Sci Alliance">
        <title>Evolutionary insights into 3D genome organization and epigenetic landscape of Vigna mungo.</title>
        <authorList>
            <person name="Junaid A."/>
            <person name="Singh B."/>
            <person name="Bhatia S."/>
        </authorList>
    </citation>
    <scope>NUCLEOTIDE SEQUENCE [LARGE SCALE GENOMIC DNA]</scope>
    <source>
        <strain evidence="1">Urdbean</strain>
    </source>
</reference>
<organism evidence="1 2">
    <name type="scientific">Vigna mungo</name>
    <name type="common">Black gram</name>
    <name type="synonym">Phaseolus mungo</name>
    <dbReference type="NCBI Taxonomy" id="3915"/>
    <lineage>
        <taxon>Eukaryota</taxon>
        <taxon>Viridiplantae</taxon>
        <taxon>Streptophyta</taxon>
        <taxon>Embryophyta</taxon>
        <taxon>Tracheophyta</taxon>
        <taxon>Spermatophyta</taxon>
        <taxon>Magnoliopsida</taxon>
        <taxon>eudicotyledons</taxon>
        <taxon>Gunneridae</taxon>
        <taxon>Pentapetalae</taxon>
        <taxon>rosids</taxon>
        <taxon>fabids</taxon>
        <taxon>Fabales</taxon>
        <taxon>Fabaceae</taxon>
        <taxon>Papilionoideae</taxon>
        <taxon>50 kb inversion clade</taxon>
        <taxon>NPAAA clade</taxon>
        <taxon>indigoferoid/millettioid clade</taxon>
        <taxon>Phaseoleae</taxon>
        <taxon>Vigna</taxon>
    </lineage>
</organism>
<proteinExistence type="predicted"/>
<name>A0AAQ3N0W3_VIGMU</name>
<gene>
    <name evidence="1" type="ORF">V8G54_026893</name>
</gene>
<dbReference type="EMBL" id="CP144693">
    <property type="protein sequence ID" value="WVZ00824.1"/>
    <property type="molecule type" value="Genomic_DNA"/>
</dbReference>